<proteinExistence type="predicted"/>
<comment type="caution">
    <text evidence="2">The sequence shown here is derived from an EMBL/GenBank/DDBJ whole genome shotgun (WGS) entry which is preliminary data.</text>
</comment>
<organism evidence="2 3">
    <name type="scientific">Trema orientale</name>
    <name type="common">Charcoal tree</name>
    <name type="synonym">Celtis orientalis</name>
    <dbReference type="NCBI Taxonomy" id="63057"/>
    <lineage>
        <taxon>Eukaryota</taxon>
        <taxon>Viridiplantae</taxon>
        <taxon>Streptophyta</taxon>
        <taxon>Embryophyta</taxon>
        <taxon>Tracheophyta</taxon>
        <taxon>Spermatophyta</taxon>
        <taxon>Magnoliopsida</taxon>
        <taxon>eudicotyledons</taxon>
        <taxon>Gunneridae</taxon>
        <taxon>Pentapetalae</taxon>
        <taxon>rosids</taxon>
        <taxon>fabids</taxon>
        <taxon>Rosales</taxon>
        <taxon>Cannabaceae</taxon>
        <taxon>Trema</taxon>
    </lineage>
</organism>
<dbReference type="InParanoid" id="A0A2P5FQ95"/>
<gene>
    <name evidence="2" type="ORF">TorRG33x02_041070</name>
</gene>
<feature type="region of interest" description="Disordered" evidence="1">
    <location>
        <begin position="68"/>
        <end position="88"/>
    </location>
</feature>
<keyword evidence="3" id="KW-1185">Reference proteome</keyword>
<evidence type="ECO:0000256" key="1">
    <source>
        <dbReference type="SAM" id="MobiDB-lite"/>
    </source>
</evidence>
<feature type="compositionally biased region" description="Polar residues" evidence="1">
    <location>
        <begin position="78"/>
        <end position="88"/>
    </location>
</feature>
<evidence type="ECO:0000313" key="3">
    <source>
        <dbReference type="Proteomes" id="UP000237000"/>
    </source>
</evidence>
<accession>A0A2P5FQ95</accession>
<dbReference type="AlphaFoldDB" id="A0A2P5FQ95"/>
<reference evidence="3" key="1">
    <citation type="submission" date="2016-06" db="EMBL/GenBank/DDBJ databases">
        <title>Parallel loss of symbiosis genes in relatives of nitrogen-fixing non-legume Parasponia.</title>
        <authorList>
            <person name="Van Velzen R."/>
            <person name="Holmer R."/>
            <person name="Bu F."/>
            <person name="Rutten L."/>
            <person name="Van Zeijl A."/>
            <person name="Liu W."/>
            <person name="Santuari L."/>
            <person name="Cao Q."/>
            <person name="Sharma T."/>
            <person name="Shen D."/>
            <person name="Roswanjaya Y."/>
            <person name="Wardhani T."/>
            <person name="Kalhor M.S."/>
            <person name="Jansen J."/>
            <person name="Van den Hoogen J."/>
            <person name="Gungor B."/>
            <person name="Hartog M."/>
            <person name="Hontelez J."/>
            <person name="Verver J."/>
            <person name="Yang W.-C."/>
            <person name="Schijlen E."/>
            <person name="Repin R."/>
            <person name="Schilthuizen M."/>
            <person name="Schranz E."/>
            <person name="Heidstra R."/>
            <person name="Miyata K."/>
            <person name="Fedorova E."/>
            <person name="Kohlen W."/>
            <person name="Bisseling T."/>
            <person name="Smit S."/>
            <person name="Geurts R."/>
        </authorList>
    </citation>
    <scope>NUCLEOTIDE SEQUENCE [LARGE SCALE GENOMIC DNA]</scope>
    <source>
        <strain evidence="3">cv. RG33-2</strain>
    </source>
</reference>
<dbReference type="OrthoDB" id="10574915at2759"/>
<dbReference type="EMBL" id="JXTC01000015">
    <property type="protein sequence ID" value="PON99979.1"/>
    <property type="molecule type" value="Genomic_DNA"/>
</dbReference>
<name>A0A2P5FQ95_TREOI</name>
<sequence>MLEFIYHPLIQRFRFLFLAKCNGPNSRSTSVAHFHPLNGPLSFNLGPRSQTSRPITAEVGTLMVLQRSENLSEKNGDPTLTSIPPAQI</sequence>
<dbReference type="Proteomes" id="UP000237000">
    <property type="component" value="Unassembled WGS sequence"/>
</dbReference>
<protein>
    <submittedName>
        <fullName evidence="2">Uncharacterized protein</fullName>
    </submittedName>
</protein>
<evidence type="ECO:0000313" key="2">
    <source>
        <dbReference type="EMBL" id="PON99979.1"/>
    </source>
</evidence>